<feature type="transmembrane region" description="Helical" evidence="1">
    <location>
        <begin position="159"/>
        <end position="178"/>
    </location>
</feature>
<keyword evidence="1" id="KW-0812">Transmembrane</keyword>
<comment type="caution">
    <text evidence="2">The sequence shown here is derived from an EMBL/GenBank/DDBJ whole genome shotgun (WGS) entry which is preliminary data.</text>
</comment>
<keyword evidence="1" id="KW-1133">Transmembrane helix</keyword>
<accession>A0A832WR46</accession>
<sequence length="455" mass="49473">MRVRGPILLSAVCFTLAAVVLISDSEIKWRIHDALYPMILGSTEAKDVMLLLHLGLLFLVLPYRSRIPLPKIDTWVTYALMAAILAVPPALQLLMIYEAGFNPGLGTCIVTLTERPETSSFYHCHAVKACLGALISAIFGEPKIEFHCGVPLSFVLPPWVPLPVLALLAIAYVVLAWIVPLRADRTEKAIVLSIAGSLLCLGCLDGGPLANPSVVGLSILLASRIRTVAPPIASLGVLGGLDAFRQVLFYLPAYHTLTYLWTAFLSSLLPSTVDRITRRSTLAVSLCLLGMLVPHLPVAEPLRSTLGLASEHDYYRVDVSNGDPAEVRAELSRIPGVEAVSIRVTDGRVTACVKTKRGVKLQVPKARVRKIRGYILELRVLYGSPRDLTEALKSTDGVVGVLGVKKMGSVYRVELGAEVDREVNLVPSMVKQLRRHGVVVSRIVTFTDVARCIWG</sequence>
<organism evidence="2 3">
    <name type="scientific">Methanopyrus kandleri</name>
    <dbReference type="NCBI Taxonomy" id="2320"/>
    <lineage>
        <taxon>Archaea</taxon>
        <taxon>Methanobacteriati</taxon>
        <taxon>Methanobacteriota</taxon>
        <taxon>Methanomada group</taxon>
        <taxon>Methanopyri</taxon>
        <taxon>Methanopyrales</taxon>
        <taxon>Methanopyraceae</taxon>
        <taxon>Methanopyrus</taxon>
    </lineage>
</organism>
<dbReference type="RefSeq" id="WP_148679619.1">
    <property type="nucleotide sequence ID" value="NZ_DUJS01000002.1"/>
</dbReference>
<feature type="transmembrane region" description="Helical" evidence="1">
    <location>
        <begin position="247"/>
        <end position="269"/>
    </location>
</feature>
<feature type="transmembrane region" description="Helical" evidence="1">
    <location>
        <begin position="47"/>
        <end position="63"/>
    </location>
</feature>
<dbReference type="AlphaFoldDB" id="A0A832WR46"/>
<evidence type="ECO:0000313" key="3">
    <source>
        <dbReference type="Proteomes" id="UP000619545"/>
    </source>
</evidence>
<dbReference type="GeneID" id="1476952"/>
<reference evidence="2" key="1">
    <citation type="journal article" date="2020" name="bioRxiv">
        <title>A rank-normalized archaeal taxonomy based on genome phylogeny resolves widespread incomplete and uneven classifications.</title>
        <authorList>
            <person name="Rinke C."/>
            <person name="Chuvochina M."/>
            <person name="Mussig A.J."/>
            <person name="Chaumeil P.-A."/>
            <person name="Waite D.W."/>
            <person name="Whitman W.B."/>
            <person name="Parks D.H."/>
            <person name="Hugenholtz P."/>
        </authorList>
    </citation>
    <scope>NUCLEOTIDE SEQUENCE</scope>
    <source>
        <strain evidence="2">UBA8853</strain>
    </source>
</reference>
<dbReference type="EMBL" id="DUJS01000002">
    <property type="protein sequence ID" value="HII69921.1"/>
    <property type="molecule type" value="Genomic_DNA"/>
</dbReference>
<evidence type="ECO:0000313" key="2">
    <source>
        <dbReference type="EMBL" id="HII69921.1"/>
    </source>
</evidence>
<feature type="transmembrane region" description="Helical" evidence="1">
    <location>
        <begin position="281"/>
        <end position="298"/>
    </location>
</feature>
<feature type="transmembrane region" description="Helical" evidence="1">
    <location>
        <begin position="75"/>
        <end position="97"/>
    </location>
</feature>
<name>A0A832WR46_9EURY</name>
<feature type="transmembrane region" description="Helical" evidence="1">
    <location>
        <begin position="190"/>
        <end position="210"/>
    </location>
</feature>
<dbReference type="Proteomes" id="UP000619545">
    <property type="component" value="Unassembled WGS sequence"/>
</dbReference>
<keyword evidence="1" id="KW-0472">Membrane</keyword>
<proteinExistence type="predicted"/>
<evidence type="ECO:0000256" key="1">
    <source>
        <dbReference type="SAM" id="Phobius"/>
    </source>
</evidence>
<gene>
    <name evidence="2" type="ORF">HA336_01645</name>
</gene>
<protein>
    <submittedName>
        <fullName evidence="2">Uncharacterized protein</fullName>
    </submittedName>
</protein>